<keyword evidence="2" id="KW-0812">Transmembrane</keyword>
<accession>A0A2Z3NAF3</accession>
<proteinExistence type="predicted"/>
<name>A0A2Z3NAF3_GEOTH</name>
<evidence type="ECO:0000313" key="3">
    <source>
        <dbReference type="EMBL" id="AWO75920.1"/>
    </source>
</evidence>
<dbReference type="AlphaFoldDB" id="A0A2Z3NAF3"/>
<evidence type="ECO:0000256" key="2">
    <source>
        <dbReference type="SAM" id="Phobius"/>
    </source>
</evidence>
<protein>
    <submittedName>
        <fullName evidence="3">Uncharacterized protein</fullName>
    </submittedName>
</protein>
<evidence type="ECO:0000313" key="4">
    <source>
        <dbReference type="Proteomes" id="UP000246996"/>
    </source>
</evidence>
<evidence type="ECO:0000256" key="1">
    <source>
        <dbReference type="SAM" id="MobiDB-lite"/>
    </source>
</evidence>
<keyword evidence="2" id="KW-1133">Transmembrane helix</keyword>
<sequence>MIPYEQPPIRSGLRSIMRRPLFRACFYVIKSYADMINAYIKLIFYAIIHYFMLKICYISLQIKCILRFLHDMMGTTKAKGECEGDENKNGRIMGDAGDDDPALAASMTIRKWNNV</sequence>
<feature type="region of interest" description="Disordered" evidence="1">
    <location>
        <begin position="79"/>
        <end position="98"/>
    </location>
</feature>
<gene>
    <name evidence="3" type="ORF">C1N76_16305</name>
</gene>
<reference evidence="4" key="1">
    <citation type="submission" date="2018-02" db="EMBL/GenBank/DDBJ databases">
        <title>The complete genome of bacterial strain SGAirxxxx.</title>
        <authorList>
            <person name="Schuster S.C."/>
        </authorList>
    </citation>
    <scope>NUCLEOTIDE SEQUENCE [LARGE SCALE GENOMIC DNA]</scope>
    <source>
        <strain evidence="4">SGAir0734</strain>
    </source>
</reference>
<keyword evidence="2" id="KW-0472">Membrane</keyword>
<dbReference type="Proteomes" id="UP000246996">
    <property type="component" value="Chromosome"/>
</dbReference>
<dbReference type="EMBL" id="CP027303">
    <property type="protein sequence ID" value="AWO75920.1"/>
    <property type="molecule type" value="Genomic_DNA"/>
</dbReference>
<organism evidence="3 4">
    <name type="scientific">Geobacillus thermoleovorans</name>
    <name type="common">Bacillus thermoleovorans</name>
    <dbReference type="NCBI Taxonomy" id="33941"/>
    <lineage>
        <taxon>Bacteria</taxon>
        <taxon>Bacillati</taxon>
        <taxon>Bacillota</taxon>
        <taxon>Bacilli</taxon>
        <taxon>Bacillales</taxon>
        <taxon>Anoxybacillaceae</taxon>
        <taxon>Geobacillus</taxon>
        <taxon>Geobacillus thermoleovorans group</taxon>
    </lineage>
</organism>
<feature type="transmembrane region" description="Helical" evidence="2">
    <location>
        <begin position="46"/>
        <end position="69"/>
    </location>
</feature>
<feature type="compositionally biased region" description="Basic and acidic residues" evidence="1">
    <location>
        <begin position="79"/>
        <end position="89"/>
    </location>
</feature>